<reference evidence="10 11" key="1">
    <citation type="journal article" date="2018" name="Arch. Microbiol.">
        <title>New insights into the metabolic potential of the phototrophic purple bacterium Rhodopila globiformis DSM 161(T) from its draft genome sequence and evidence for a vanadium-dependent nitrogenase.</title>
        <authorList>
            <person name="Imhoff J.F."/>
            <person name="Rahn T."/>
            <person name="Kunzel S."/>
            <person name="Neulinger S.C."/>
        </authorList>
    </citation>
    <scope>NUCLEOTIDE SEQUENCE [LARGE SCALE GENOMIC DNA]</scope>
    <source>
        <strain evidence="10 11">DSM 161</strain>
    </source>
</reference>
<evidence type="ECO:0000256" key="5">
    <source>
        <dbReference type="ARBA" id="ARBA00022801"/>
    </source>
</evidence>
<evidence type="ECO:0000256" key="8">
    <source>
        <dbReference type="RuleBase" id="RU364068"/>
    </source>
</evidence>
<dbReference type="RefSeq" id="WP_104516862.1">
    <property type="nucleotide sequence ID" value="NZ_NHRY01000019.1"/>
</dbReference>
<feature type="region of interest" description="Disordered" evidence="9">
    <location>
        <begin position="20"/>
        <end position="40"/>
    </location>
</feature>
<dbReference type="Gene3D" id="3.40.190.80">
    <property type="match status" value="1"/>
</dbReference>
<dbReference type="OrthoDB" id="9785695at2"/>
<dbReference type="CDD" id="cd01639">
    <property type="entry name" value="IMPase"/>
    <property type="match status" value="1"/>
</dbReference>
<feature type="binding site" evidence="7">
    <location>
        <position position="212"/>
    </location>
    <ligand>
        <name>Mg(2+)</name>
        <dbReference type="ChEBI" id="CHEBI:18420"/>
        <label>1</label>
        <note>catalytic</note>
    </ligand>
</feature>
<dbReference type="PRINTS" id="PR00377">
    <property type="entry name" value="IMPHPHTASES"/>
</dbReference>
<dbReference type="InterPro" id="IPR000760">
    <property type="entry name" value="Inositol_monophosphatase-like"/>
</dbReference>
<dbReference type="PROSITE" id="PS00629">
    <property type="entry name" value="IMP_1"/>
    <property type="match status" value="1"/>
</dbReference>
<protein>
    <recommendedName>
        <fullName evidence="8">Inositol-1-monophosphatase</fullName>
        <ecNumber evidence="8">3.1.3.25</ecNumber>
    </recommendedName>
</protein>
<dbReference type="GO" id="GO:0008934">
    <property type="term" value="F:inositol monophosphate 1-phosphatase activity"/>
    <property type="evidence" value="ECO:0007669"/>
    <property type="project" value="InterPro"/>
</dbReference>
<dbReference type="PANTHER" id="PTHR20854:SF4">
    <property type="entry name" value="INOSITOL-1-MONOPHOSPHATASE-RELATED"/>
    <property type="match status" value="1"/>
</dbReference>
<evidence type="ECO:0000256" key="3">
    <source>
        <dbReference type="ARBA" id="ARBA00009759"/>
    </source>
</evidence>
<dbReference type="GO" id="GO:0007165">
    <property type="term" value="P:signal transduction"/>
    <property type="evidence" value="ECO:0007669"/>
    <property type="project" value="TreeGrafter"/>
</dbReference>
<dbReference type="Gene3D" id="3.30.540.10">
    <property type="entry name" value="Fructose-1,6-Bisphosphatase, subunit A, domain 1"/>
    <property type="match status" value="1"/>
</dbReference>
<dbReference type="GO" id="GO:0046854">
    <property type="term" value="P:phosphatidylinositol phosphate biosynthetic process"/>
    <property type="evidence" value="ECO:0007669"/>
    <property type="project" value="InterPro"/>
</dbReference>
<accession>A0A2S6NPB5</accession>
<keyword evidence="5 8" id="KW-0378">Hydrolase</keyword>
<dbReference type="PANTHER" id="PTHR20854">
    <property type="entry name" value="INOSITOL MONOPHOSPHATASE"/>
    <property type="match status" value="1"/>
</dbReference>
<keyword evidence="4 7" id="KW-0479">Metal-binding</keyword>
<evidence type="ECO:0000256" key="1">
    <source>
        <dbReference type="ARBA" id="ARBA00001033"/>
    </source>
</evidence>
<feature type="binding site" evidence="7">
    <location>
        <position position="71"/>
    </location>
    <ligand>
        <name>Mg(2+)</name>
        <dbReference type="ChEBI" id="CHEBI:18420"/>
        <label>1</label>
        <note>catalytic</note>
    </ligand>
</feature>
<evidence type="ECO:0000256" key="4">
    <source>
        <dbReference type="ARBA" id="ARBA00022723"/>
    </source>
</evidence>
<dbReference type="InterPro" id="IPR020550">
    <property type="entry name" value="Inositol_monophosphatase_CS"/>
</dbReference>
<dbReference type="Proteomes" id="UP000239724">
    <property type="component" value="Unassembled WGS sequence"/>
</dbReference>
<evidence type="ECO:0000313" key="11">
    <source>
        <dbReference type="Proteomes" id="UP000239724"/>
    </source>
</evidence>
<comment type="catalytic activity">
    <reaction evidence="1 8">
        <text>a myo-inositol phosphate + H2O = myo-inositol + phosphate</text>
        <dbReference type="Rhea" id="RHEA:24056"/>
        <dbReference type="ChEBI" id="CHEBI:15377"/>
        <dbReference type="ChEBI" id="CHEBI:17268"/>
        <dbReference type="ChEBI" id="CHEBI:43474"/>
        <dbReference type="ChEBI" id="CHEBI:84139"/>
        <dbReference type="EC" id="3.1.3.25"/>
    </reaction>
</comment>
<proteinExistence type="inferred from homology"/>
<evidence type="ECO:0000256" key="6">
    <source>
        <dbReference type="ARBA" id="ARBA00022842"/>
    </source>
</evidence>
<dbReference type="AlphaFoldDB" id="A0A2S6NPB5"/>
<dbReference type="GO" id="GO:0046872">
    <property type="term" value="F:metal ion binding"/>
    <property type="evidence" value="ECO:0007669"/>
    <property type="project" value="UniProtKB-KW"/>
</dbReference>
<dbReference type="Pfam" id="PF00459">
    <property type="entry name" value="Inositol_P"/>
    <property type="match status" value="1"/>
</dbReference>
<dbReference type="SUPFAM" id="SSF56655">
    <property type="entry name" value="Carbohydrate phosphatase"/>
    <property type="match status" value="1"/>
</dbReference>
<comment type="caution">
    <text evidence="10">The sequence shown here is derived from an EMBL/GenBank/DDBJ whole genome shotgun (WGS) entry which is preliminary data.</text>
</comment>
<feature type="binding site" evidence="7">
    <location>
        <position position="88"/>
    </location>
    <ligand>
        <name>Mg(2+)</name>
        <dbReference type="ChEBI" id="CHEBI:18420"/>
        <label>1</label>
        <note>catalytic</note>
    </ligand>
</feature>
<comment type="cofactor">
    <cofactor evidence="2 7 8">
        <name>Mg(2+)</name>
        <dbReference type="ChEBI" id="CHEBI:18420"/>
    </cofactor>
</comment>
<evidence type="ECO:0000256" key="7">
    <source>
        <dbReference type="PIRSR" id="PIRSR600760-2"/>
    </source>
</evidence>
<keyword evidence="6 7" id="KW-0460">Magnesium</keyword>
<sequence>MSGALDSRLDVARRLAEQAAATAMAMRPPPGSPHARMKGPQDWVTEADGAVERFLSEQLTAAFPADGFQGEEGGIARGGSLRWVVDPIDGTSNFARGGTRFCVSVACLEGDTPLVGVIVAPAVRETISARRGQGAFLNGRPIRAAETRETGQAIMELGWSRRLPNADYLAVAERVLAGGSSLRQGGSGALGLADVAMGRVDGYAELHLHLWDVAAALVIVREAGARVSDFMANDGAAEGNAILACAPGLADAWAALPGLPRPL</sequence>
<name>A0A2S6NPB5_RHOGL</name>
<organism evidence="10 11">
    <name type="scientific">Rhodopila globiformis</name>
    <name type="common">Rhodopseudomonas globiformis</name>
    <dbReference type="NCBI Taxonomy" id="1071"/>
    <lineage>
        <taxon>Bacteria</taxon>
        <taxon>Pseudomonadati</taxon>
        <taxon>Pseudomonadota</taxon>
        <taxon>Alphaproteobacteria</taxon>
        <taxon>Acetobacterales</taxon>
        <taxon>Acetobacteraceae</taxon>
        <taxon>Rhodopila</taxon>
    </lineage>
</organism>
<dbReference type="GO" id="GO:0006020">
    <property type="term" value="P:inositol metabolic process"/>
    <property type="evidence" value="ECO:0007669"/>
    <property type="project" value="TreeGrafter"/>
</dbReference>
<feature type="binding site" evidence="7">
    <location>
        <position position="86"/>
    </location>
    <ligand>
        <name>Mg(2+)</name>
        <dbReference type="ChEBI" id="CHEBI:18420"/>
        <label>1</label>
        <note>catalytic</note>
    </ligand>
</feature>
<dbReference type="InterPro" id="IPR033942">
    <property type="entry name" value="IMPase"/>
</dbReference>
<evidence type="ECO:0000313" key="10">
    <source>
        <dbReference type="EMBL" id="PPQ40814.1"/>
    </source>
</evidence>
<keyword evidence="11" id="KW-1185">Reference proteome</keyword>
<dbReference type="PROSITE" id="PS00630">
    <property type="entry name" value="IMP_2"/>
    <property type="match status" value="1"/>
</dbReference>
<evidence type="ECO:0000256" key="9">
    <source>
        <dbReference type="SAM" id="MobiDB-lite"/>
    </source>
</evidence>
<feature type="binding site" evidence="7">
    <location>
        <position position="89"/>
    </location>
    <ligand>
        <name>Mg(2+)</name>
        <dbReference type="ChEBI" id="CHEBI:18420"/>
        <label>1</label>
        <note>catalytic</note>
    </ligand>
</feature>
<comment type="similarity">
    <text evidence="3 8">Belongs to the inositol monophosphatase superfamily.</text>
</comment>
<gene>
    <name evidence="10" type="ORF">CCS01_00350</name>
</gene>
<dbReference type="InterPro" id="IPR020583">
    <property type="entry name" value="Inositol_monoP_metal-BS"/>
</dbReference>
<dbReference type="EC" id="3.1.3.25" evidence="8"/>
<evidence type="ECO:0000256" key="2">
    <source>
        <dbReference type="ARBA" id="ARBA00001946"/>
    </source>
</evidence>
<dbReference type="EMBL" id="NHRY01000019">
    <property type="protein sequence ID" value="PPQ40814.1"/>
    <property type="molecule type" value="Genomic_DNA"/>
</dbReference>